<accession>A0A8A1MEA6</accession>
<evidence type="ECO:0000313" key="3">
    <source>
        <dbReference type="Proteomes" id="UP000663671"/>
    </source>
</evidence>
<sequence length="111" mass="12203">MPVCFSKCKTGTNGSGRTAPAWVSIPVSSQLALTNQQGGGKAERGGRSIHRWTKRTGDARWGEVVKRRTPSLSRWLDRSRSCPGPTEPPGKKRSRAAKQFAHERQSGGWLM</sequence>
<organism evidence="2 3">
    <name type="scientific">Ajellomyces capsulatus</name>
    <name type="common">Darling's disease fungus</name>
    <name type="synonym">Histoplasma capsulatum</name>
    <dbReference type="NCBI Taxonomy" id="5037"/>
    <lineage>
        <taxon>Eukaryota</taxon>
        <taxon>Fungi</taxon>
        <taxon>Dikarya</taxon>
        <taxon>Ascomycota</taxon>
        <taxon>Pezizomycotina</taxon>
        <taxon>Eurotiomycetes</taxon>
        <taxon>Eurotiomycetidae</taxon>
        <taxon>Onygenales</taxon>
        <taxon>Ajellomycetaceae</taxon>
        <taxon>Histoplasma</taxon>
    </lineage>
</organism>
<evidence type="ECO:0000256" key="1">
    <source>
        <dbReference type="SAM" id="MobiDB-lite"/>
    </source>
</evidence>
<feature type="region of interest" description="Disordered" evidence="1">
    <location>
        <begin position="72"/>
        <end position="111"/>
    </location>
</feature>
<protein>
    <submittedName>
        <fullName evidence="2">Uncharacterized protein</fullName>
    </submittedName>
</protein>
<dbReference type="AlphaFoldDB" id="A0A8A1MEA6"/>
<reference evidence="2" key="1">
    <citation type="submission" date="2021-01" db="EMBL/GenBank/DDBJ databases">
        <title>Chromosome-level genome assembly of a human fungal pathogen reveals clustering of transcriptionally co-regulated genes.</title>
        <authorList>
            <person name="Voorhies M."/>
            <person name="Cohen S."/>
            <person name="Shea T.P."/>
            <person name="Petrus S."/>
            <person name="Munoz J.F."/>
            <person name="Poplawski S."/>
            <person name="Goldman W.E."/>
            <person name="Michael T."/>
            <person name="Cuomo C.A."/>
            <person name="Sil A."/>
            <person name="Beyhan S."/>
        </authorList>
    </citation>
    <scope>NUCLEOTIDE SEQUENCE</scope>
    <source>
        <strain evidence="2">WU24</strain>
    </source>
</reference>
<dbReference type="VEuPathDB" id="FungiDB:I7I51_00558"/>
<dbReference type="Proteomes" id="UP000663671">
    <property type="component" value="Chromosome 1"/>
</dbReference>
<proteinExistence type="predicted"/>
<gene>
    <name evidence="2" type="ORF">I7I51_00558</name>
</gene>
<name>A0A8A1MEA6_AJECA</name>
<evidence type="ECO:0000313" key="2">
    <source>
        <dbReference type="EMBL" id="QSS63500.1"/>
    </source>
</evidence>
<dbReference type="EMBL" id="CP069114">
    <property type="protein sequence ID" value="QSS63500.1"/>
    <property type="molecule type" value="Genomic_DNA"/>
</dbReference>